<dbReference type="PROSITE" id="PS51257">
    <property type="entry name" value="PROKAR_LIPOPROTEIN"/>
    <property type="match status" value="1"/>
</dbReference>
<evidence type="ECO:0000256" key="1">
    <source>
        <dbReference type="SAM" id="SignalP"/>
    </source>
</evidence>
<evidence type="ECO:0000313" key="2">
    <source>
        <dbReference type="EMBL" id="PVZ70657.1"/>
    </source>
</evidence>
<dbReference type="RefSeq" id="WP_116686727.1">
    <property type="nucleotide sequence ID" value="NZ_CAWNYD010000002.1"/>
</dbReference>
<feature type="chain" id="PRO_5016048607" description="Lipoprotein" evidence="1">
    <location>
        <begin position="25"/>
        <end position="200"/>
    </location>
</feature>
<name>A0A2V1GZ44_9GAMM</name>
<accession>A0A2V1GZ44</accession>
<keyword evidence="3" id="KW-1185">Reference proteome</keyword>
<reference evidence="2 3" key="1">
    <citation type="submission" date="2018-04" db="EMBL/GenBank/DDBJ databases">
        <title>Thalassorhabdus spongiae gen. nov., sp. nov., isolated from a marine sponge in South-West Iceland.</title>
        <authorList>
            <person name="Knobloch S."/>
            <person name="Daussin A."/>
            <person name="Johannsson R."/>
            <person name="Marteinsson V.T."/>
        </authorList>
    </citation>
    <scope>NUCLEOTIDE SEQUENCE [LARGE SCALE GENOMIC DNA]</scope>
    <source>
        <strain evidence="2 3">Hp12</strain>
    </source>
</reference>
<protein>
    <recommendedName>
        <fullName evidence="4">Lipoprotein</fullName>
    </recommendedName>
</protein>
<dbReference type="EMBL" id="QDDL01000002">
    <property type="protein sequence ID" value="PVZ70657.1"/>
    <property type="molecule type" value="Genomic_DNA"/>
</dbReference>
<dbReference type="AlphaFoldDB" id="A0A2V1GZ44"/>
<gene>
    <name evidence="2" type="ORF">DC094_08765</name>
</gene>
<proteinExistence type="predicted"/>
<comment type="caution">
    <text evidence="2">The sequence shown here is derived from an EMBL/GenBank/DDBJ whole genome shotgun (WGS) entry which is preliminary data.</text>
</comment>
<evidence type="ECO:0008006" key="4">
    <source>
        <dbReference type="Google" id="ProtNLM"/>
    </source>
</evidence>
<keyword evidence="1" id="KW-0732">Signal</keyword>
<dbReference type="Proteomes" id="UP000244906">
    <property type="component" value="Unassembled WGS sequence"/>
</dbReference>
<organism evidence="2 3">
    <name type="scientific">Pelagibaculum spongiae</name>
    <dbReference type="NCBI Taxonomy" id="2080658"/>
    <lineage>
        <taxon>Bacteria</taxon>
        <taxon>Pseudomonadati</taxon>
        <taxon>Pseudomonadota</taxon>
        <taxon>Gammaproteobacteria</taxon>
        <taxon>Oceanospirillales</taxon>
        <taxon>Pelagibaculum</taxon>
    </lineage>
</organism>
<evidence type="ECO:0000313" key="3">
    <source>
        <dbReference type="Proteomes" id="UP000244906"/>
    </source>
</evidence>
<sequence length="200" mass="22114">MKNFKTMILVASVATLLMAGCATSGSEKMTVTDYKTQGQELMAVEFAPTKISSIDEARQPINALFINALPLYTEYTDKVLAAPEYAQVMSSLDLENKSDEDAKAAYDALTDEQRGVVNEFNAANDDLMKRIFKISIDLLAQQALFNELDTGSLLKEVKFSEMMDVKDQLSLTKDQLGFVSETAGKINKNYQVIESLKVAQ</sequence>
<feature type="signal peptide" evidence="1">
    <location>
        <begin position="1"/>
        <end position="24"/>
    </location>
</feature>